<dbReference type="Gene3D" id="2.120.10.30">
    <property type="entry name" value="TolB, C-terminal domain"/>
    <property type="match status" value="1"/>
</dbReference>
<dbReference type="InterPro" id="IPR011042">
    <property type="entry name" value="6-blade_b-propeller_TolB-like"/>
</dbReference>
<evidence type="ECO:0000313" key="2">
    <source>
        <dbReference type="EMBL" id="NBC36144.1"/>
    </source>
</evidence>
<dbReference type="EMBL" id="JAAAPO010000002">
    <property type="protein sequence ID" value="NBC36144.1"/>
    <property type="molecule type" value="Genomic_DNA"/>
</dbReference>
<evidence type="ECO:0000256" key="1">
    <source>
        <dbReference type="SAM" id="SignalP"/>
    </source>
</evidence>
<keyword evidence="1" id="KW-0732">Signal</keyword>
<feature type="signal peptide" evidence="1">
    <location>
        <begin position="1"/>
        <end position="29"/>
    </location>
</feature>
<feature type="chain" id="PRO_5045499771" description="SMP-30/Gluconolactonase/LRE-like region domain-containing protein" evidence="1">
    <location>
        <begin position="30"/>
        <end position="348"/>
    </location>
</feature>
<proteinExistence type="predicted"/>
<dbReference type="PANTHER" id="PTHR11799:SF12">
    <property type="entry name" value="PARAOXONASE-RELATED"/>
    <property type="match status" value="1"/>
</dbReference>
<reference evidence="3" key="1">
    <citation type="submission" date="2020-01" db="EMBL/GenBank/DDBJ databases">
        <title>Sphingomonas sp. strain CSW-10.</title>
        <authorList>
            <person name="Chen W.-M."/>
        </authorList>
    </citation>
    <scope>NUCLEOTIDE SEQUENCE [LARGE SCALE GENOMIC DNA]</scope>
    <source>
        <strain evidence="3">FSY-8</strain>
    </source>
</reference>
<dbReference type="RefSeq" id="WP_161717391.1">
    <property type="nucleotide sequence ID" value="NZ_JAAAPO010000002.1"/>
</dbReference>
<evidence type="ECO:0000313" key="3">
    <source>
        <dbReference type="Proteomes" id="UP000753724"/>
    </source>
</evidence>
<dbReference type="InterPro" id="IPR051288">
    <property type="entry name" value="Serum_paraoxonase/arylesterase"/>
</dbReference>
<organism evidence="2 3">
    <name type="scientific">Novosphingobium ovatum</name>
    <dbReference type="NCBI Taxonomy" id="1908523"/>
    <lineage>
        <taxon>Bacteria</taxon>
        <taxon>Pseudomonadati</taxon>
        <taxon>Pseudomonadota</taxon>
        <taxon>Alphaproteobacteria</taxon>
        <taxon>Sphingomonadales</taxon>
        <taxon>Sphingomonadaceae</taxon>
        <taxon>Novosphingobium</taxon>
    </lineage>
</organism>
<dbReference type="Proteomes" id="UP000753724">
    <property type="component" value="Unassembled WGS sequence"/>
</dbReference>
<dbReference type="PROSITE" id="PS51318">
    <property type="entry name" value="TAT"/>
    <property type="match status" value="1"/>
</dbReference>
<gene>
    <name evidence="2" type="ORF">GTZ99_06185</name>
</gene>
<accession>A0ABW9XC97</accession>
<name>A0ABW9XC97_9SPHN</name>
<keyword evidence="3" id="KW-1185">Reference proteome</keyword>
<dbReference type="SUPFAM" id="SSF63829">
    <property type="entry name" value="Calcium-dependent phosphotriesterase"/>
    <property type="match status" value="1"/>
</dbReference>
<dbReference type="PANTHER" id="PTHR11799">
    <property type="entry name" value="PARAOXONASE"/>
    <property type="match status" value="1"/>
</dbReference>
<evidence type="ECO:0008006" key="4">
    <source>
        <dbReference type="Google" id="ProtNLM"/>
    </source>
</evidence>
<protein>
    <recommendedName>
        <fullName evidence="4">SMP-30/Gluconolactonase/LRE-like region domain-containing protein</fullName>
    </recommendedName>
</protein>
<comment type="caution">
    <text evidence="2">The sequence shown here is derived from an EMBL/GenBank/DDBJ whole genome shotgun (WGS) entry which is preliminary data.</text>
</comment>
<sequence length="348" mass="36896">MRLAIPVFRRAVLGMAGGIAATWAAPAMARPADCAVAQGMGFVCGTGAVEDLAVLPGGRWLIGGNLNIGSPARLRLIDGRTRALRDMPVTVAGGGNSGCAPPDVTRWSMSGLAVAAMGVGRFRLFVTNHGDRHAVEVLDGRMDRAGVTLAWRDCVAMPAGALANAVAAVSPDAFYVTSFHDPDDVQAWAGMARGEPTGSVWLWQAGKGLRQVKAGPISGANGVELSADRRWLYVSGWGERAIWALDLRHGMRRRIAVDFLPDNIHLIGNDLLVAGQVADPAAIGACGAQCPQPWRVVRLNPRTGRQRVLARGQGSGLVNYACGAVAQGRRVWITLRGDDRVGHIPRRR</sequence>
<dbReference type="InterPro" id="IPR006311">
    <property type="entry name" value="TAT_signal"/>
</dbReference>